<protein>
    <submittedName>
        <fullName evidence="1">Uncharacterized protein</fullName>
    </submittedName>
</protein>
<dbReference type="Proteomes" id="UP000475214">
    <property type="component" value="Unassembled WGS sequence"/>
</dbReference>
<dbReference type="EMBL" id="JAAGOA010000001">
    <property type="protein sequence ID" value="NED98711.1"/>
    <property type="molecule type" value="Genomic_DNA"/>
</dbReference>
<evidence type="ECO:0000313" key="1">
    <source>
        <dbReference type="EMBL" id="NED98711.1"/>
    </source>
</evidence>
<gene>
    <name evidence="1" type="ORF">G1H10_00835</name>
</gene>
<reference evidence="1 2" key="1">
    <citation type="submission" date="2020-02" db="EMBL/GenBank/DDBJ databases">
        <authorList>
            <person name="Li X.-J."/>
            <person name="Han X.-M."/>
        </authorList>
    </citation>
    <scope>NUCLEOTIDE SEQUENCE [LARGE SCALE GENOMIC DNA]</scope>
    <source>
        <strain evidence="1 2">CCTCC AB 2017055</strain>
    </source>
</reference>
<keyword evidence="2" id="KW-1185">Reference proteome</keyword>
<evidence type="ECO:0000313" key="2">
    <source>
        <dbReference type="Proteomes" id="UP000475214"/>
    </source>
</evidence>
<dbReference type="AlphaFoldDB" id="A0A6L9S2E0"/>
<proteinExistence type="predicted"/>
<dbReference type="RefSeq" id="WP_163731278.1">
    <property type="nucleotide sequence ID" value="NZ_JAAGOA010000001.1"/>
</dbReference>
<organism evidence="1 2">
    <name type="scientific">Phytoactinopolyspora halotolerans</name>
    <dbReference type="NCBI Taxonomy" id="1981512"/>
    <lineage>
        <taxon>Bacteria</taxon>
        <taxon>Bacillati</taxon>
        <taxon>Actinomycetota</taxon>
        <taxon>Actinomycetes</taxon>
        <taxon>Jiangellales</taxon>
        <taxon>Jiangellaceae</taxon>
        <taxon>Phytoactinopolyspora</taxon>
    </lineage>
</organism>
<name>A0A6L9S2E0_9ACTN</name>
<comment type="caution">
    <text evidence="1">The sequence shown here is derived from an EMBL/GenBank/DDBJ whole genome shotgun (WGS) entry which is preliminary data.</text>
</comment>
<sequence length="101" mass="11658">MQVEERRFGDHVAYADHVHGVGLFVEAPESFIKWWEDAIDWQQEAGWQIVERPQQDGFKIAGRTKDGKVAFLMTRNDMKRSDIDKDALKTLARSIGVRLTL</sequence>
<accession>A0A6L9S2E0</accession>